<protein>
    <submittedName>
        <fullName evidence="5">Peptidylprolyl isomerase</fullName>
    </submittedName>
</protein>
<keyword evidence="2" id="KW-0697">Rotamase</keyword>
<accession>A0A4Y8KYG4</accession>
<gene>
    <name evidence="5" type="ORF">E2605_13325</name>
</gene>
<keyword evidence="2 5" id="KW-0413">Isomerase</keyword>
<dbReference type="RefSeq" id="WP_134436806.1">
    <property type="nucleotide sequence ID" value="NZ_AP028867.1"/>
</dbReference>
<name>A0A4Y8KYG4_9BACT</name>
<reference evidence="5 6" key="1">
    <citation type="submission" date="2019-03" db="EMBL/GenBank/DDBJ databases">
        <title>San Antonio Military Medical Center submission to MRSN (WRAIR), pending publication.</title>
        <authorList>
            <person name="Blyth D.M."/>
            <person name="Mccarthy S.L."/>
            <person name="Schall S.E."/>
            <person name="Stam J.A."/>
            <person name="Ong A.C."/>
            <person name="Mcgann P.T."/>
        </authorList>
    </citation>
    <scope>NUCLEOTIDE SEQUENCE [LARGE SCALE GENOMIC DNA]</scope>
    <source>
        <strain evidence="5 6">MRSN571793</strain>
    </source>
</reference>
<comment type="caution">
    <text evidence="5">The sequence shown here is derived from an EMBL/GenBank/DDBJ whole genome shotgun (WGS) entry which is preliminary data.</text>
</comment>
<dbReference type="InterPro" id="IPR050280">
    <property type="entry name" value="OMP_Chaperone_SurA"/>
</dbReference>
<feature type="domain" description="PpiC" evidence="4">
    <location>
        <begin position="278"/>
        <end position="378"/>
    </location>
</feature>
<evidence type="ECO:0000259" key="4">
    <source>
        <dbReference type="PROSITE" id="PS50198"/>
    </source>
</evidence>
<dbReference type="OrthoDB" id="14196at2"/>
<dbReference type="Gene3D" id="1.10.4030.10">
    <property type="entry name" value="Porin chaperone SurA, peptide-binding domain"/>
    <property type="match status" value="1"/>
</dbReference>
<sequence>MTVLKKTVFFISLFCTILFSANAQDNVIDQIVWVVGDEAILKSDVEAVRLQMQLEKEHFDGDPYCLIPEQLAVQKLFLHQAKVDSIDVENSTVSRTVDRRISNAIASLGSQEKLEEYLGKTISQLREEWREQVRDNEIVNKVQQNIVGHIKLTPSEIRNYYTDLPQDSLPFIPTTVEVEIITMNPKVPQAEIDAVKNKLRDFTDRVNRKETDFSTLALLYSEDTESAKRGGELGFMGRAQLVPEFANAAFSLNDPSKVSNVIESEYGYHIIQLIEKRGDRVNVRHILLKPTIPAEELAKTSARMDSLVIDLNAKKFTFEEAASYISADKDTRNNKGLMVNKNEYSNYSGTSRFRMEDLPQEVAKSVDKLQVGELSKPFTMIGSNGKQTVAIVKVRQRVNSHKANLSDDYQVMKSIVEGKKREEVLKKWVQDKIKTTYVRIDDDWKNCDFQHSGWIKNNK</sequence>
<keyword evidence="1 3" id="KW-0732">Signal</keyword>
<dbReference type="EMBL" id="SOML01000008">
    <property type="protein sequence ID" value="TFD95393.1"/>
    <property type="molecule type" value="Genomic_DNA"/>
</dbReference>
<feature type="chain" id="PRO_5021395186" evidence="3">
    <location>
        <begin position="24"/>
        <end position="459"/>
    </location>
</feature>
<dbReference type="InterPro" id="IPR000297">
    <property type="entry name" value="PPIase_PpiC"/>
</dbReference>
<dbReference type="Gene3D" id="3.10.50.40">
    <property type="match status" value="2"/>
</dbReference>
<evidence type="ECO:0000313" key="5">
    <source>
        <dbReference type="EMBL" id="TFD95393.1"/>
    </source>
</evidence>
<keyword evidence="6" id="KW-1185">Reference proteome</keyword>
<feature type="domain" description="PpiC" evidence="4">
    <location>
        <begin position="173"/>
        <end position="275"/>
    </location>
</feature>
<dbReference type="PANTHER" id="PTHR47637:SF1">
    <property type="entry name" value="CHAPERONE SURA"/>
    <property type="match status" value="1"/>
</dbReference>
<evidence type="ECO:0000256" key="3">
    <source>
        <dbReference type="SAM" id="SignalP"/>
    </source>
</evidence>
<dbReference type="Proteomes" id="UP000297861">
    <property type="component" value="Unassembled WGS sequence"/>
</dbReference>
<dbReference type="SUPFAM" id="SSF54534">
    <property type="entry name" value="FKBP-like"/>
    <property type="match status" value="2"/>
</dbReference>
<dbReference type="AlphaFoldDB" id="A0A4Y8KYG4"/>
<dbReference type="InterPro" id="IPR027304">
    <property type="entry name" value="Trigger_fact/SurA_dom_sf"/>
</dbReference>
<evidence type="ECO:0000256" key="2">
    <source>
        <dbReference type="PROSITE-ProRule" id="PRU00278"/>
    </source>
</evidence>
<feature type="signal peptide" evidence="3">
    <location>
        <begin position="1"/>
        <end position="23"/>
    </location>
</feature>
<evidence type="ECO:0000256" key="1">
    <source>
        <dbReference type="ARBA" id="ARBA00022729"/>
    </source>
</evidence>
<dbReference type="GO" id="GO:0003755">
    <property type="term" value="F:peptidyl-prolyl cis-trans isomerase activity"/>
    <property type="evidence" value="ECO:0007669"/>
    <property type="project" value="UniProtKB-KW"/>
</dbReference>
<dbReference type="PROSITE" id="PS01096">
    <property type="entry name" value="PPIC_PPIASE_1"/>
    <property type="match status" value="1"/>
</dbReference>
<dbReference type="InterPro" id="IPR023058">
    <property type="entry name" value="PPIase_PpiC_CS"/>
</dbReference>
<dbReference type="SUPFAM" id="SSF109998">
    <property type="entry name" value="Triger factor/SurA peptide-binding domain-like"/>
    <property type="match status" value="1"/>
</dbReference>
<dbReference type="Pfam" id="PF00639">
    <property type="entry name" value="Rotamase"/>
    <property type="match status" value="2"/>
</dbReference>
<dbReference type="InterPro" id="IPR046357">
    <property type="entry name" value="PPIase_dom_sf"/>
</dbReference>
<dbReference type="PANTHER" id="PTHR47637">
    <property type="entry name" value="CHAPERONE SURA"/>
    <property type="match status" value="1"/>
</dbReference>
<evidence type="ECO:0000313" key="6">
    <source>
        <dbReference type="Proteomes" id="UP000297861"/>
    </source>
</evidence>
<dbReference type="STRING" id="1121485.GCA_000426485_01489"/>
<dbReference type="PROSITE" id="PS50198">
    <property type="entry name" value="PPIC_PPIASE_2"/>
    <property type="match status" value="2"/>
</dbReference>
<proteinExistence type="predicted"/>
<organism evidence="5 6">
    <name type="scientific">Dysgonomonas capnocytophagoides</name>
    <dbReference type="NCBI Taxonomy" id="45254"/>
    <lineage>
        <taxon>Bacteria</taxon>
        <taxon>Pseudomonadati</taxon>
        <taxon>Bacteroidota</taxon>
        <taxon>Bacteroidia</taxon>
        <taxon>Bacteroidales</taxon>
        <taxon>Dysgonomonadaceae</taxon>
        <taxon>Dysgonomonas</taxon>
    </lineage>
</organism>